<reference evidence="2 3" key="1">
    <citation type="submission" date="2020-04" db="EMBL/GenBank/DDBJ databases">
        <title>Description of novel Gluconacetobacter.</title>
        <authorList>
            <person name="Sombolestani A."/>
        </authorList>
    </citation>
    <scope>NUCLEOTIDE SEQUENCE [LARGE SCALE GENOMIC DNA]</scope>
    <source>
        <strain evidence="2 3">LMG 27802</strain>
    </source>
</reference>
<feature type="region of interest" description="Disordered" evidence="1">
    <location>
        <begin position="22"/>
        <end position="49"/>
    </location>
</feature>
<organism evidence="2 3">
    <name type="scientific">Gluconacetobacter tumulisoli</name>
    <dbReference type="NCBI Taxonomy" id="1286189"/>
    <lineage>
        <taxon>Bacteria</taxon>
        <taxon>Pseudomonadati</taxon>
        <taxon>Pseudomonadota</taxon>
        <taxon>Alphaproteobacteria</taxon>
        <taxon>Acetobacterales</taxon>
        <taxon>Acetobacteraceae</taxon>
        <taxon>Gluconacetobacter</taxon>
    </lineage>
</organism>
<gene>
    <name evidence="2" type="ORF">HLH28_15495</name>
</gene>
<evidence type="ECO:0000313" key="2">
    <source>
        <dbReference type="EMBL" id="MBB2202957.1"/>
    </source>
</evidence>
<proteinExistence type="predicted"/>
<keyword evidence="3" id="KW-1185">Reference proteome</keyword>
<dbReference type="AlphaFoldDB" id="A0A7W4PLY1"/>
<dbReference type="RefSeq" id="WP_182960815.1">
    <property type="nucleotide sequence ID" value="NZ_JABEQM010000015.1"/>
</dbReference>
<dbReference type="EMBL" id="JABEQM010000015">
    <property type="protein sequence ID" value="MBB2202957.1"/>
    <property type="molecule type" value="Genomic_DNA"/>
</dbReference>
<protein>
    <submittedName>
        <fullName evidence="2">Uncharacterized protein</fullName>
    </submittedName>
</protein>
<name>A0A7W4PLY1_9PROT</name>
<sequence>MTVVDPMSEVCATMAIRDIMPGMPGGSDALRDVARPRILRRPPASPPSG</sequence>
<comment type="caution">
    <text evidence="2">The sequence shown here is derived from an EMBL/GenBank/DDBJ whole genome shotgun (WGS) entry which is preliminary data.</text>
</comment>
<evidence type="ECO:0000313" key="3">
    <source>
        <dbReference type="Proteomes" id="UP000578030"/>
    </source>
</evidence>
<evidence type="ECO:0000256" key="1">
    <source>
        <dbReference type="SAM" id="MobiDB-lite"/>
    </source>
</evidence>
<dbReference type="Proteomes" id="UP000578030">
    <property type="component" value="Unassembled WGS sequence"/>
</dbReference>
<accession>A0A7W4PLY1</accession>